<dbReference type="SMART" id="SM00382">
    <property type="entry name" value="AAA"/>
    <property type="match status" value="2"/>
</dbReference>
<evidence type="ECO:0000259" key="10">
    <source>
        <dbReference type="PROSITE" id="PS50893"/>
    </source>
</evidence>
<accession>A0ABT1LDU3</accession>
<evidence type="ECO:0000256" key="6">
    <source>
        <dbReference type="ARBA" id="ARBA00022741"/>
    </source>
</evidence>
<reference evidence="11 12" key="1">
    <citation type="submission" date="2022-07" db="EMBL/GenBank/DDBJ databases">
        <authorList>
            <person name="Li W.-J."/>
            <person name="Deng Q.-Q."/>
        </authorList>
    </citation>
    <scope>NUCLEOTIDE SEQUENCE [LARGE SCALE GENOMIC DNA]</scope>
    <source>
        <strain evidence="11 12">SYSU M60028</strain>
    </source>
</reference>
<evidence type="ECO:0000313" key="11">
    <source>
        <dbReference type="EMBL" id="MCP8939676.1"/>
    </source>
</evidence>
<dbReference type="PROSITE" id="PS00211">
    <property type="entry name" value="ABC_TRANSPORTER_1"/>
    <property type="match status" value="1"/>
</dbReference>
<evidence type="ECO:0000256" key="8">
    <source>
        <dbReference type="ARBA" id="ARBA00022967"/>
    </source>
</evidence>
<dbReference type="RefSeq" id="WP_254743552.1">
    <property type="nucleotide sequence ID" value="NZ_JANCLU010000013.1"/>
</dbReference>
<keyword evidence="9" id="KW-0472">Membrane</keyword>
<name>A0ABT1LDU3_9HYPH</name>
<comment type="caution">
    <text evidence="11">The sequence shown here is derived from an EMBL/GenBank/DDBJ whole genome shotgun (WGS) entry which is preliminary data.</text>
</comment>
<evidence type="ECO:0000256" key="7">
    <source>
        <dbReference type="ARBA" id="ARBA00022840"/>
    </source>
</evidence>
<dbReference type="PROSITE" id="PS50893">
    <property type="entry name" value="ABC_TRANSPORTER_2"/>
    <property type="match status" value="2"/>
</dbReference>
<feature type="domain" description="ABC transporter" evidence="10">
    <location>
        <begin position="255"/>
        <end position="500"/>
    </location>
</feature>
<keyword evidence="3" id="KW-1003">Cell membrane</keyword>
<dbReference type="InterPro" id="IPR017871">
    <property type="entry name" value="ABC_transporter-like_CS"/>
</dbReference>
<keyword evidence="4" id="KW-0762">Sugar transport</keyword>
<keyword evidence="8" id="KW-1278">Translocase</keyword>
<evidence type="ECO:0000256" key="9">
    <source>
        <dbReference type="ARBA" id="ARBA00023136"/>
    </source>
</evidence>
<keyword evidence="5" id="KW-0677">Repeat</keyword>
<dbReference type="Pfam" id="PF00005">
    <property type="entry name" value="ABC_tran"/>
    <property type="match status" value="2"/>
</dbReference>
<dbReference type="GO" id="GO:0005524">
    <property type="term" value="F:ATP binding"/>
    <property type="evidence" value="ECO:0007669"/>
    <property type="project" value="UniProtKB-KW"/>
</dbReference>
<evidence type="ECO:0000256" key="1">
    <source>
        <dbReference type="ARBA" id="ARBA00005417"/>
    </source>
</evidence>
<evidence type="ECO:0000256" key="3">
    <source>
        <dbReference type="ARBA" id="ARBA00022475"/>
    </source>
</evidence>
<dbReference type="EMBL" id="JANCLU010000013">
    <property type="protein sequence ID" value="MCP8939676.1"/>
    <property type="molecule type" value="Genomic_DNA"/>
</dbReference>
<dbReference type="InterPro" id="IPR050107">
    <property type="entry name" value="ABC_carbohydrate_import_ATPase"/>
</dbReference>
<dbReference type="SUPFAM" id="SSF52540">
    <property type="entry name" value="P-loop containing nucleoside triphosphate hydrolases"/>
    <property type="match status" value="2"/>
</dbReference>
<keyword evidence="6" id="KW-0547">Nucleotide-binding</keyword>
<comment type="similarity">
    <text evidence="1">Belongs to the ABC transporter superfamily.</text>
</comment>
<dbReference type="InterPro" id="IPR003439">
    <property type="entry name" value="ABC_transporter-like_ATP-bd"/>
</dbReference>
<sequence>MATADAPPLLELTGISKSFGGVAALRDVDFTLRAGEIHGLVGENGAGKSTLMKIIAGVHSDFDGRMAIDGSEVRFRSARDALAAGIGMVHQELSIVPDLSVAENVYLGHQPVNRAGLIDWPAMMEGARAQLKSLGIDVDPGERIGSLPIGLQQLIELARVLFSGARIVILDEPTSALSPPEVQILFEVLRRLRASGRGIIFISHFLDDILSISDTVTIFRNGRRVVTHATQGIDKGWVIERMIGGGHEELEESYVGAISLHSRPDAPVVLSARGLTLGRAFADVSLDVRAGEVLGIYGFMGCGQLELARALFGKVHASSGTLAIGGETRRLANTTDAKRRGIAFVPESRRAMLFHHEPVFKNVSIAVLDRISRLFVRPAEERAIAKGHVDSLNIRPGSVDIPLGSLSGGNQQKVALAKWLTHPPKVLVLSEPTRGMDVGAKDDVVQIVRALRDRGMGVVVVSTEPETVLSLADRILVMKKGRIVREFASETISKDRLLEAA</sequence>
<organism evidence="11 12">
    <name type="scientific">Alsobacter ponti</name>
    <dbReference type="NCBI Taxonomy" id="2962936"/>
    <lineage>
        <taxon>Bacteria</taxon>
        <taxon>Pseudomonadati</taxon>
        <taxon>Pseudomonadota</taxon>
        <taxon>Alphaproteobacteria</taxon>
        <taxon>Hyphomicrobiales</taxon>
        <taxon>Alsobacteraceae</taxon>
        <taxon>Alsobacter</taxon>
    </lineage>
</organism>
<dbReference type="CDD" id="cd03215">
    <property type="entry name" value="ABC_Carb_Monos_II"/>
    <property type="match status" value="1"/>
</dbReference>
<gene>
    <name evidence="11" type="ORF">NK718_14200</name>
</gene>
<protein>
    <submittedName>
        <fullName evidence="11">Sugar ABC transporter ATP-binding protein</fullName>
    </submittedName>
</protein>
<keyword evidence="12" id="KW-1185">Reference proteome</keyword>
<keyword evidence="2" id="KW-0813">Transport</keyword>
<evidence type="ECO:0000256" key="2">
    <source>
        <dbReference type="ARBA" id="ARBA00022448"/>
    </source>
</evidence>
<keyword evidence="7 11" id="KW-0067">ATP-binding</keyword>
<dbReference type="CDD" id="cd03216">
    <property type="entry name" value="ABC_Carb_Monos_I"/>
    <property type="match status" value="1"/>
</dbReference>
<dbReference type="InterPro" id="IPR003593">
    <property type="entry name" value="AAA+_ATPase"/>
</dbReference>
<evidence type="ECO:0000313" key="12">
    <source>
        <dbReference type="Proteomes" id="UP001205890"/>
    </source>
</evidence>
<dbReference type="PANTHER" id="PTHR43790:SF3">
    <property type="entry name" value="D-ALLOSE IMPORT ATP-BINDING PROTEIN ALSA-RELATED"/>
    <property type="match status" value="1"/>
</dbReference>
<evidence type="ECO:0000256" key="5">
    <source>
        <dbReference type="ARBA" id="ARBA00022737"/>
    </source>
</evidence>
<dbReference type="Gene3D" id="3.40.50.300">
    <property type="entry name" value="P-loop containing nucleotide triphosphate hydrolases"/>
    <property type="match status" value="2"/>
</dbReference>
<dbReference type="InterPro" id="IPR027417">
    <property type="entry name" value="P-loop_NTPase"/>
</dbReference>
<feature type="domain" description="ABC transporter" evidence="10">
    <location>
        <begin position="10"/>
        <end position="246"/>
    </location>
</feature>
<evidence type="ECO:0000256" key="4">
    <source>
        <dbReference type="ARBA" id="ARBA00022597"/>
    </source>
</evidence>
<dbReference type="PANTHER" id="PTHR43790">
    <property type="entry name" value="CARBOHYDRATE TRANSPORT ATP-BINDING PROTEIN MG119-RELATED"/>
    <property type="match status" value="1"/>
</dbReference>
<proteinExistence type="inferred from homology"/>
<dbReference type="Proteomes" id="UP001205890">
    <property type="component" value="Unassembled WGS sequence"/>
</dbReference>